<comment type="caution">
    <text evidence="2">The sequence shown here is derived from an EMBL/GenBank/DDBJ whole genome shotgun (WGS) entry which is preliminary data.</text>
</comment>
<feature type="region of interest" description="Disordered" evidence="1">
    <location>
        <begin position="21"/>
        <end position="45"/>
    </location>
</feature>
<keyword evidence="3" id="KW-1185">Reference proteome</keyword>
<dbReference type="EMBL" id="JBFDAA010000003">
    <property type="protein sequence ID" value="KAL1139207.1"/>
    <property type="molecule type" value="Genomic_DNA"/>
</dbReference>
<sequence>MVAAMEGGERKDIYLNPMMAPKRASSSKSSQDKTKCQRKMLTSRRSASDQGQYAYVSKGEVPTGLVCRPGGVAVFLAVVFLFVSVVSSSSTSLGACPPSLWLRWEVSRFCGPLTVAPVRPLVHCGVCVSGRKGSTCARHGLGDVEESDFPESVSVWRNTHRAPAMRLSALLSDKKTTTLTNTWKQKVTIKLCRNVRVTFQRVTSNSLEAHPCARWVVSSVEWSSRVRHVRGVESYEWDSCLNCPRALCQSMPGSKDEYWTSRGVVADDWTPVVVGAVLAGCHRTLQTAAFLRNRQQITAPSYRMSLELAGFPTFLVGVLRDHQYSVESTQLKNRFP</sequence>
<protein>
    <submittedName>
        <fullName evidence="2">Uncharacterized protein</fullName>
    </submittedName>
</protein>
<evidence type="ECO:0000313" key="3">
    <source>
        <dbReference type="Proteomes" id="UP001558652"/>
    </source>
</evidence>
<accession>A0ABD0Z638</accession>
<evidence type="ECO:0000256" key="1">
    <source>
        <dbReference type="SAM" id="MobiDB-lite"/>
    </source>
</evidence>
<reference evidence="2 3" key="1">
    <citation type="submission" date="2024-07" db="EMBL/GenBank/DDBJ databases">
        <title>Chromosome-level genome assembly of the water stick insect Ranatra chinensis (Heteroptera: Nepidae).</title>
        <authorList>
            <person name="Liu X."/>
        </authorList>
    </citation>
    <scope>NUCLEOTIDE SEQUENCE [LARGE SCALE GENOMIC DNA]</scope>
    <source>
        <strain evidence="2">Cailab_2021Rc</strain>
        <tissue evidence="2">Muscle</tissue>
    </source>
</reference>
<organism evidence="2 3">
    <name type="scientific">Ranatra chinensis</name>
    <dbReference type="NCBI Taxonomy" id="642074"/>
    <lineage>
        <taxon>Eukaryota</taxon>
        <taxon>Metazoa</taxon>
        <taxon>Ecdysozoa</taxon>
        <taxon>Arthropoda</taxon>
        <taxon>Hexapoda</taxon>
        <taxon>Insecta</taxon>
        <taxon>Pterygota</taxon>
        <taxon>Neoptera</taxon>
        <taxon>Paraneoptera</taxon>
        <taxon>Hemiptera</taxon>
        <taxon>Heteroptera</taxon>
        <taxon>Panheteroptera</taxon>
        <taxon>Nepomorpha</taxon>
        <taxon>Nepidae</taxon>
        <taxon>Ranatrinae</taxon>
        <taxon>Ranatra</taxon>
    </lineage>
</organism>
<dbReference type="Proteomes" id="UP001558652">
    <property type="component" value="Unassembled WGS sequence"/>
</dbReference>
<gene>
    <name evidence="2" type="ORF">AAG570_009266</name>
</gene>
<name>A0ABD0Z638_9HEMI</name>
<evidence type="ECO:0000313" key="2">
    <source>
        <dbReference type="EMBL" id="KAL1139207.1"/>
    </source>
</evidence>
<dbReference type="AlphaFoldDB" id="A0ABD0Z638"/>
<proteinExistence type="predicted"/>